<gene>
    <name evidence="1" type="ORF">g.36923</name>
</gene>
<dbReference type="Gene3D" id="1.10.10.1450">
    <property type="match status" value="1"/>
</dbReference>
<sequence>MFKKIENAASCEVRAVIKFLNTRNVRPCDIHRQLKEVYGDNVMEESSVRRWCRNFNLGRGNTHDDERSGRPSVITDQLLTSVDEFVRNDRRVTIDDICEHFPNVSRTIVHEIVKDHLHYSKICARWVPRMLTDEHKTKRMAAAFTFLELYSDEADTFLNRIVTGDETWVCYASPESKRQSMEWHHTHSLKKPKKFKTVLSTRKLMATIFWDRHGVLLIDFMARGDTINANAYCETLKKLRRAIQN</sequence>
<dbReference type="InterPro" id="IPR001888">
    <property type="entry name" value="Transposase_1"/>
</dbReference>
<dbReference type="Pfam" id="PF01359">
    <property type="entry name" value="Transposase_1"/>
    <property type="match status" value="1"/>
</dbReference>
<proteinExistence type="predicted"/>
<dbReference type="Gene3D" id="3.30.420.10">
    <property type="entry name" value="Ribonuclease H-like superfamily/Ribonuclease H"/>
    <property type="match status" value="1"/>
</dbReference>
<protein>
    <recommendedName>
        <fullName evidence="2">Mos1 transposase HTH domain-containing protein</fullName>
    </recommendedName>
</protein>
<reference evidence="1" key="1">
    <citation type="submission" date="2015-11" db="EMBL/GenBank/DDBJ databases">
        <title>De novo transcriptome assembly of four potential Pierce s Disease insect vectors from Arizona vineyards.</title>
        <authorList>
            <person name="Tassone E.E."/>
        </authorList>
    </citation>
    <scope>NUCLEOTIDE SEQUENCE</scope>
</reference>
<dbReference type="PANTHER" id="PTHR46060">
    <property type="entry name" value="MARINER MOS1 TRANSPOSASE-LIKE PROTEIN"/>
    <property type="match status" value="1"/>
</dbReference>
<evidence type="ECO:0000313" key="1">
    <source>
        <dbReference type="EMBL" id="JAT01319.1"/>
    </source>
</evidence>
<accession>A0A1B6JPZ1</accession>
<evidence type="ECO:0008006" key="2">
    <source>
        <dbReference type="Google" id="ProtNLM"/>
    </source>
</evidence>
<dbReference type="PANTHER" id="PTHR46060:SF1">
    <property type="entry name" value="MARINER MOS1 TRANSPOSASE-LIKE PROTEIN"/>
    <property type="match status" value="1"/>
</dbReference>
<dbReference type="GO" id="GO:0003676">
    <property type="term" value="F:nucleic acid binding"/>
    <property type="evidence" value="ECO:0007669"/>
    <property type="project" value="InterPro"/>
</dbReference>
<dbReference type="AlphaFoldDB" id="A0A1B6JPZ1"/>
<organism evidence="1">
    <name type="scientific">Homalodisca liturata</name>
    <dbReference type="NCBI Taxonomy" id="320908"/>
    <lineage>
        <taxon>Eukaryota</taxon>
        <taxon>Metazoa</taxon>
        <taxon>Ecdysozoa</taxon>
        <taxon>Arthropoda</taxon>
        <taxon>Hexapoda</taxon>
        <taxon>Insecta</taxon>
        <taxon>Pterygota</taxon>
        <taxon>Neoptera</taxon>
        <taxon>Paraneoptera</taxon>
        <taxon>Hemiptera</taxon>
        <taxon>Auchenorrhyncha</taxon>
        <taxon>Membracoidea</taxon>
        <taxon>Cicadellidae</taxon>
        <taxon>Cicadellinae</taxon>
        <taxon>Proconiini</taxon>
        <taxon>Homalodisca</taxon>
    </lineage>
</organism>
<dbReference type="InterPro" id="IPR036397">
    <property type="entry name" value="RNaseH_sf"/>
</dbReference>
<dbReference type="EMBL" id="GECU01006388">
    <property type="protein sequence ID" value="JAT01319.1"/>
    <property type="molecule type" value="Transcribed_RNA"/>
</dbReference>
<name>A0A1B6JPZ1_9HEMI</name>
<dbReference type="InterPro" id="IPR052709">
    <property type="entry name" value="Transposase-MT_Hybrid"/>
</dbReference>